<evidence type="ECO:0000313" key="3">
    <source>
        <dbReference type="Proteomes" id="UP001172155"/>
    </source>
</evidence>
<keyword evidence="3" id="KW-1185">Reference proteome</keyword>
<evidence type="ECO:0000313" key="2">
    <source>
        <dbReference type="EMBL" id="KAK0738387.1"/>
    </source>
</evidence>
<reference evidence="2" key="1">
    <citation type="submission" date="2023-06" db="EMBL/GenBank/DDBJ databases">
        <title>Genome-scale phylogeny and comparative genomics of the fungal order Sordariales.</title>
        <authorList>
            <consortium name="Lawrence Berkeley National Laboratory"/>
            <person name="Hensen N."/>
            <person name="Bonometti L."/>
            <person name="Westerberg I."/>
            <person name="Brannstrom I.O."/>
            <person name="Guillou S."/>
            <person name="Cros-Aarteil S."/>
            <person name="Calhoun S."/>
            <person name="Haridas S."/>
            <person name="Kuo A."/>
            <person name="Mondo S."/>
            <person name="Pangilinan J."/>
            <person name="Riley R."/>
            <person name="LaButti K."/>
            <person name="Andreopoulos B."/>
            <person name="Lipzen A."/>
            <person name="Chen C."/>
            <person name="Yanf M."/>
            <person name="Daum C."/>
            <person name="Ng V."/>
            <person name="Clum A."/>
            <person name="Steindorff A."/>
            <person name="Ohm R."/>
            <person name="Martin F."/>
            <person name="Silar P."/>
            <person name="Natvig D."/>
            <person name="Lalanne C."/>
            <person name="Gautier V."/>
            <person name="Ament-velasquez S.L."/>
            <person name="Kruys A."/>
            <person name="Hutchinson M.I."/>
            <person name="Powell A.J."/>
            <person name="Barry K."/>
            <person name="Miller A.N."/>
            <person name="Grigoriev I.V."/>
            <person name="Debuchy R."/>
            <person name="Gladieux P."/>
            <person name="Thoren M.H."/>
            <person name="Johannesson H."/>
        </authorList>
    </citation>
    <scope>NUCLEOTIDE SEQUENCE</scope>
    <source>
        <strain evidence="2">SMH3187-1</strain>
    </source>
</reference>
<dbReference type="PANTHER" id="PTHR13621">
    <property type="entry name" value="PROLINE-RICH PROTEIN PRCC"/>
    <property type="match status" value="1"/>
</dbReference>
<dbReference type="Proteomes" id="UP001172155">
    <property type="component" value="Unassembled WGS sequence"/>
</dbReference>
<dbReference type="PANTHER" id="PTHR13621:SF2">
    <property type="entry name" value="PROLINE-RICH PROTEIN PRCC"/>
    <property type="match status" value="1"/>
</dbReference>
<feature type="compositionally biased region" description="Polar residues" evidence="1">
    <location>
        <begin position="96"/>
        <end position="107"/>
    </location>
</feature>
<feature type="region of interest" description="Disordered" evidence="1">
    <location>
        <begin position="1"/>
        <end position="292"/>
    </location>
</feature>
<dbReference type="GO" id="GO:0005634">
    <property type="term" value="C:nucleus"/>
    <property type="evidence" value="ECO:0007669"/>
    <property type="project" value="TreeGrafter"/>
</dbReference>
<comment type="caution">
    <text evidence="2">The sequence shown here is derived from an EMBL/GenBank/DDBJ whole genome shotgun (WGS) entry which is preliminary data.</text>
</comment>
<organism evidence="2 3">
    <name type="scientific">Schizothecium vesticola</name>
    <dbReference type="NCBI Taxonomy" id="314040"/>
    <lineage>
        <taxon>Eukaryota</taxon>
        <taxon>Fungi</taxon>
        <taxon>Dikarya</taxon>
        <taxon>Ascomycota</taxon>
        <taxon>Pezizomycotina</taxon>
        <taxon>Sordariomycetes</taxon>
        <taxon>Sordariomycetidae</taxon>
        <taxon>Sordariales</taxon>
        <taxon>Schizotheciaceae</taxon>
        <taxon>Schizothecium</taxon>
    </lineage>
</organism>
<dbReference type="Pfam" id="PF10253">
    <property type="entry name" value="PRCC"/>
    <property type="match status" value="1"/>
</dbReference>
<accession>A0AA40BQ80</accession>
<sequence length="398" mass="41452">MGLVDYSDSDSDSDSKPTPKPQPAAAASTSTTSKKPFQKLIDRSGSGAGKIVVSLPSASSADAEEPPAKRAKTIGASSSGSRFSNLGSFLPPPKKTNASVAKPTSSARGGAPAPGVHLRTAAEPAFRRSSGIEDDEDGNSRESGSGGGSSLGNALPPPKRTPAGPSIPEGMKPESEVKLVGKPLMFKPLSVMRKPAAGTKKKTLPPGFSRSKPPSASTTAAATPLADPPAKKKVSLFSTDDDDDPPTNTAADPEPSSGAYEPLFATAPAVHDTATDTPDYIPPPQQEHHQAPAGNAITDGLQLSAKARRELFGRTGNPDVLAANTRVVNFNMEQEYEHNEALRQSGDQAFNPVRSIAPGKHSLRQMVNMVQSNQSALEDSFAQGQANKRDAAGRYGWK</sequence>
<name>A0AA40BQ80_9PEZI</name>
<feature type="compositionally biased region" description="Low complexity" evidence="1">
    <location>
        <begin position="211"/>
        <end position="225"/>
    </location>
</feature>
<dbReference type="InterPro" id="IPR018800">
    <property type="entry name" value="PRCC"/>
</dbReference>
<feature type="compositionally biased region" description="Low complexity" evidence="1">
    <location>
        <begin position="23"/>
        <end position="35"/>
    </location>
</feature>
<dbReference type="AlphaFoldDB" id="A0AA40BQ80"/>
<proteinExistence type="predicted"/>
<gene>
    <name evidence="2" type="ORF">B0T18DRAFT_421919</name>
</gene>
<protein>
    <submittedName>
        <fullName evidence="2">Mitotic checkpoint regulator, MAD2B-interacting-domain-containing protein</fullName>
    </submittedName>
</protein>
<evidence type="ECO:0000256" key="1">
    <source>
        <dbReference type="SAM" id="MobiDB-lite"/>
    </source>
</evidence>
<dbReference type="EMBL" id="JAUKUD010000007">
    <property type="protein sequence ID" value="KAK0738387.1"/>
    <property type="molecule type" value="Genomic_DNA"/>
</dbReference>
<feature type="compositionally biased region" description="Low complexity" evidence="1">
    <location>
        <begin position="77"/>
        <end position="89"/>
    </location>
</feature>
<feature type="region of interest" description="Disordered" evidence="1">
    <location>
        <begin position="378"/>
        <end position="398"/>
    </location>
</feature>